<reference evidence="1 2" key="1">
    <citation type="submission" date="2021-06" db="EMBL/GenBank/DDBJ databases">
        <authorList>
            <person name="Palmer J.M."/>
        </authorList>
    </citation>
    <scope>NUCLEOTIDE SEQUENCE [LARGE SCALE GENOMIC DNA]</scope>
    <source>
        <strain evidence="2">if_2019</strain>
        <tissue evidence="1">Muscle</tissue>
    </source>
</reference>
<gene>
    <name evidence="1" type="ORF">ILYODFUR_035562</name>
</gene>
<comment type="caution">
    <text evidence="1">The sequence shown here is derived from an EMBL/GenBank/DDBJ whole genome shotgun (WGS) entry which is preliminary data.</text>
</comment>
<evidence type="ECO:0000313" key="1">
    <source>
        <dbReference type="EMBL" id="MEQ2253744.1"/>
    </source>
</evidence>
<organism evidence="1 2">
    <name type="scientific">Ilyodon furcidens</name>
    <name type="common">goldbreast splitfin</name>
    <dbReference type="NCBI Taxonomy" id="33524"/>
    <lineage>
        <taxon>Eukaryota</taxon>
        <taxon>Metazoa</taxon>
        <taxon>Chordata</taxon>
        <taxon>Craniata</taxon>
        <taxon>Vertebrata</taxon>
        <taxon>Euteleostomi</taxon>
        <taxon>Actinopterygii</taxon>
        <taxon>Neopterygii</taxon>
        <taxon>Teleostei</taxon>
        <taxon>Neoteleostei</taxon>
        <taxon>Acanthomorphata</taxon>
        <taxon>Ovalentaria</taxon>
        <taxon>Atherinomorphae</taxon>
        <taxon>Cyprinodontiformes</taxon>
        <taxon>Goodeidae</taxon>
        <taxon>Ilyodon</taxon>
    </lineage>
</organism>
<dbReference type="Proteomes" id="UP001482620">
    <property type="component" value="Unassembled WGS sequence"/>
</dbReference>
<sequence>MKLITSRHKLTAAPIFLCHLIYTCLFSDISLAMPTYNRTSPSSLLDVHILHSDSYKFQAQCHHTPQGDVKPYWDQLILAGLCGLGGSMANHYISPFGYVCL</sequence>
<dbReference type="EMBL" id="JAHRIQ010099506">
    <property type="protein sequence ID" value="MEQ2253744.1"/>
    <property type="molecule type" value="Genomic_DNA"/>
</dbReference>
<evidence type="ECO:0000313" key="2">
    <source>
        <dbReference type="Proteomes" id="UP001482620"/>
    </source>
</evidence>
<proteinExistence type="predicted"/>
<accession>A0ABV0V8T2</accession>
<name>A0ABV0V8T2_9TELE</name>
<keyword evidence="2" id="KW-1185">Reference proteome</keyword>
<protein>
    <submittedName>
        <fullName evidence="1">Uncharacterized protein</fullName>
    </submittedName>
</protein>